<dbReference type="OrthoDB" id="9762913at2"/>
<dbReference type="PANTHER" id="PTHR43353">
    <property type="entry name" value="SUCCINATE-SEMIALDEHYDE DEHYDROGENASE, MITOCHONDRIAL"/>
    <property type="match status" value="1"/>
</dbReference>
<dbReference type="GO" id="GO:0004777">
    <property type="term" value="F:succinate-semialdehyde dehydrogenase (NAD+) activity"/>
    <property type="evidence" value="ECO:0007669"/>
    <property type="project" value="TreeGrafter"/>
</dbReference>
<protein>
    <submittedName>
        <fullName evidence="4">NAD-dependent succinate-semialdehyde dehydrogenase</fullName>
    </submittedName>
</protein>
<evidence type="ECO:0000259" key="3">
    <source>
        <dbReference type="Pfam" id="PF00171"/>
    </source>
</evidence>
<dbReference type="InterPro" id="IPR016161">
    <property type="entry name" value="Ald_DH/histidinol_DH"/>
</dbReference>
<organism evidence="4 5">
    <name type="scientific">Sporolactobacillus shoreae</name>
    <dbReference type="NCBI Taxonomy" id="1465501"/>
    <lineage>
        <taxon>Bacteria</taxon>
        <taxon>Bacillati</taxon>
        <taxon>Bacillota</taxon>
        <taxon>Bacilli</taxon>
        <taxon>Bacillales</taxon>
        <taxon>Sporolactobacillaceae</taxon>
        <taxon>Sporolactobacillus</taxon>
    </lineage>
</organism>
<dbReference type="Pfam" id="PF00171">
    <property type="entry name" value="Aldedh"/>
    <property type="match status" value="1"/>
</dbReference>
<keyword evidence="5" id="KW-1185">Reference proteome</keyword>
<dbReference type="RefSeq" id="WP_135348299.1">
    <property type="nucleotide sequence ID" value="NZ_SRJD01000007.1"/>
</dbReference>
<dbReference type="AlphaFoldDB" id="A0A4Z0GQ06"/>
<sequence length="489" mass="52249">MSDMELLLKNAPHQLFINGKWVNAESGATDEVINPATGRVIATVARGGAVDTEKAIKAASEAFPDWADTPADQRAQIMRTIADLIVERADQLAVIMTLEQGKPVAQAKGEILAGAESVRWYAEELRRVYGETIPGPNGHLFLVEKEPLGVVGAITPWNFPSSMITRKISPAIAAGNTIVLKPSPETPLSATALMVIFQEGGLPDGVVNLVMGDAPAIGRTLTQSDTVRKIAFTGSTAVGKLLFGQSAETVKKISLELGGHAPFIVFGDAPVEKVIPNLVGSKYRNNGQVCTSPNRIFVHQSILKEFTEQLVAAVKNVKVGNGLENGVDAGPLIREDAIAKIDGQIADAVAKGAKLETGGKRLTDGALAEGYFYAPTVLTGVTNKMKIFYEETFGPVIPVISFSDTDEVIAMANDTAYGLASYFYTRDLKTIARVSRKLQYGMVGVNSNAVAFTQAPFGGVKHSGVGRENGHQGIDEYVNVKFINLDYNF</sequence>
<dbReference type="SUPFAM" id="SSF53720">
    <property type="entry name" value="ALDH-like"/>
    <property type="match status" value="1"/>
</dbReference>
<feature type="domain" description="Aldehyde dehydrogenase" evidence="3">
    <location>
        <begin position="21"/>
        <end position="483"/>
    </location>
</feature>
<evidence type="ECO:0000256" key="2">
    <source>
        <dbReference type="ARBA" id="ARBA00023002"/>
    </source>
</evidence>
<dbReference type="InterPro" id="IPR050740">
    <property type="entry name" value="Aldehyde_DH_Superfamily"/>
</dbReference>
<reference evidence="4 5" key="1">
    <citation type="journal article" date="2015" name="Int. J. Syst. Evol. Microbiol.">
        <title>Sporolactobacillus shoreae sp. nov. and Sporolactobacillus spathodeae sp. nov., two spore-forming lactic acid bacteria isolated from tree barks in Thailand.</title>
        <authorList>
            <person name="Thamacharoensuk T."/>
            <person name="Kitahara M."/>
            <person name="Ohkuma M."/>
            <person name="Thongchul N."/>
            <person name="Tanasupawat S."/>
        </authorList>
    </citation>
    <scope>NUCLEOTIDE SEQUENCE [LARGE SCALE GENOMIC DNA]</scope>
    <source>
        <strain evidence="4 5">BK92</strain>
    </source>
</reference>
<keyword evidence="2" id="KW-0560">Oxidoreductase</keyword>
<dbReference type="InterPro" id="IPR015590">
    <property type="entry name" value="Aldehyde_DH_dom"/>
</dbReference>
<evidence type="ECO:0000313" key="5">
    <source>
        <dbReference type="Proteomes" id="UP000298347"/>
    </source>
</evidence>
<evidence type="ECO:0000313" key="4">
    <source>
        <dbReference type="EMBL" id="TGA98489.1"/>
    </source>
</evidence>
<dbReference type="PANTHER" id="PTHR43353:SF5">
    <property type="entry name" value="SUCCINATE-SEMIALDEHYDE DEHYDROGENASE, MITOCHONDRIAL"/>
    <property type="match status" value="1"/>
</dbReference>
<dbReference type="FunFam" id="3.40.309.10:FF:000004">
    <property type="entry name" value="Succinate-semialdehyde dehydrogenase I"/>
    <property type="match status" value="1"/>
</dbReference>
<evidence type="ECO:0000256" key="1">
    <source>
        <dbReference type="ARBA" id="ARBA00009986"/>
    </source>
</evidence>
<dbReference type="CDD" id="cd07103">
    <property type="entry name" value="ALDH_F5_SSADH_GabD"/>
    <property type="match status" value="1"/>
</dbReference>
<dbReference type="FunFam" id="3.40.605.10:FF:000005">
    <property type="entry name" value="Succinate-semialdehyde dehydrogenase I"/>
    <property type="match status" value="1"/>
</dbReference>
<name>A0A4Z0GQ06_9BACL</name>
<dbReference type="InterPro" id="IPR016163">
    <property type="entry name" value="Ald_DH_C"/>
</dbReference>
<dbReference type="InterPro" id="IPR016162">
    <property type="entry name" value="Ald_DH_N"/>
</dbReference>
<dbReference type="Gene3D" id="3.40.605.10">
    <property type="entry name" value="Aldehyde Dehydrogenase, Chain A, domain 1"/>
    <property type="match status" value="1"/>
</dbReference>
<accession>A0A4Z0GQ06</accession>
<gene>
    <name evidence="4" type="ORF">E4665_08180</name>
</gene>
<proteinExistence type="inferred from homology"/>
<dbReference type="Proteomes" id="UP000298347">
    <property type="component" value="Unassembled WGS sequence"/>
</dbReference>
<comment type="caution">
    <text evidence="4">The sequence shown here is derived from an EMBL/GenBank/DDBJ whole genome shotgun (WGS) entry which is preliminary data.</text>
</comment>
<dbReference type="Gene3D" id="3.40.309.10">
    <property type="entry name" value="Aldehyde Dehydrogenase, Chain A, domain 2"/>
    <property type="match status" value="1"/>
</dbReference>
<comment type="similarity">
    <text evidence="1">Belongs to the aldehyde dehydrogenase family.</text>
</comment>
<dbReference type="EMBL" id="SRJD01000007">
    <property type="protein sequence ID" value="TGA98489.1"/>
    <property type="molecule type" value="Genomic_DNA"/>
</dbReference>
<dbReference type="GO" id="GO:0009450">
    <property type="term" value="P:gamma-aminobutyric acid catabolic process"/>
    <property type="evidence" value="ECO:0007669"/>
    <property type="project" value="TreeGrafter"/>
</dbReference>